<name>A0A6L9MQX1_9ALTE</name>
<keyword evidence="1" id="KW-0732">Signal</keyword>
<gene>
    <name evidence="2" type="ORF">GTW09_02345</name>
</gene>
<feature type="signal peptide" evidence="1">
    <location>
        <begin position="1"/>
        <end position="24"/>
    </location>
</feature>
<dbReference type="AlphaFoldDB" id="A0A6L9MQX1"/>
<proteinExistence type="predicted"/>
<reference evidence="2 3" key="1">
    <citation type="submission" date="2020-01" db="EMBL/GenBank/DDBJ databases">
        <title>Genomes of bacteria type strains.</title>
        <authorList>
            <person name="Chen J."/>
            <person name="Zhu S."/>
            <person name="Yang J."/>
        </authorList>
    </citation>
    <scope>NUCLEOTIDE SEQUENCE [LARGE SCALE GENOMIC DNA]</scope>
    <source>
        <strain evidence="2 3">LMG 22958</strain>
    </source>
</reference>
<evidence type="ECO:0000313" key="3">
    <source>
        <dbReference type="Proteomes" id="UP000478837"/>
    </source>
</evidence>
<feature type="chain" id="PRO_5026663154" description="PEP-CTERM sorting domain-containing protein" evidence="1">
    <location>
        <begin position="25"/>
        <end position="517"/>
    </location>
</feature>
<accession>A0A6L9MQX1</accession>
<dbReference type="Proteomes" id="UP000478837">
    <property type="component" value="Unassembled WGS sequence"/>
</dbReference>
<sequence length="517" mass="56082">MMNKAVATSLVVSAITCIPYAVQAAPIIDVQFRTLSHNVKAAALTRSAGENLSEVESTDVTFHANQGDDVPLQGAATHDVSIGHTNFTHDVRRPFLVDSKPEKTNALHTVDEPFFNYQEPTENFAEASASGQYSLRETSGGKGAVFNYQGSIEGLSRLFAIDMDSRRSCAVYDAGSDGSSCGPKRVSYLTTTRLDASTSVDAAFDIFDEQGNKASTPFSMHLNFLTDGTASNGSAEPGYFYDGYRTHYIDVRTDGGEITSATRGATDLLVAENTSTRQFMAERSDNGLAQNITSSRADYKITGEAEYLRLNTELWSRKSLADDVPLTIKDSVIASIVFGEGATQANPIMPDVSDDERGFYQFSSGASGAWFDPIVFENYLFSMDSDSFFTDILSFPTGFGANFGLYGFDDEDNVFDLGNFLFTDSVDFTHLVDADITSFLVTGIEDDDDTHQFPIQLGFSTSVADFSMQGIEDAAAFLASFNTTSNDVDATVSEPGTLAVLSIACMLMSMRLRKHSK</sequence>
<protein>
    <recommendedName>
        <fullName evidence="4">PEP-CTERM sorting domain-containing protein</fullName>
    </recommendedName>
</protein>
<organism evidence="2 3">
    <name type="scientific">Alteromonas hispanica</name>
    <dbReference type="NCBI Taxonomy" id="315421"/>
    <lineage>
        <taxon>Bacteria</taxon>
        <taxon>Pseudomonadati</taxon>
        <taxon>Pseudomonadota</taxon>
        <taxon>Gammaproteobacteria</taxon>
        <taxon>Alteromonadales</taxon>
        <taxon>Alteromonadaceae</taxon>
        <taxon>Alteromonas/Salinimonas group</taxon>
        <taxon>Alteromonas</taxon>
    </lineage>
</organism>
<comment type="caution">
    <text evidence="2">The sequence shown here is derived from an EMBL/GenBank/DDBJ whole genome shotgun (WGS) entry which is preliminary data.</text>
</comment>
<dbReference type="EMBL" id="JAAAWP010000001">
    <property type="protein sequence ID" value="NDW20370.1"/>
    <property type="molecule type" value="Genomic_DNA"/>
</dbReference>
<evidence type="ECO:0000313" key="2">
    <source>
        <dbReference type="EMBL" id="NDW20370.1"/>
    </source>
</evidence>
<evidence type="ECO:0008006" key="4">
    <source>
        <dbReference type="Google" id="ProtNLM"/>
    </source>
</evidence>
<evidence type="ECO:0000256" key="1">
    <source>
        <dbReference type="SAM" id="SignalP"/>
    </source>
</evidence>
<keyword evidence="3" id="KW-1185">Reference proteome</keyword>
<dbReference type="RefSeq" id="WP_163109741.1">
    <property type="nucleotide sequence ID" value="NZ_JAAAWP010000001.1"/>
</dbReference>